<dbReference type="Pfam" id="PF04910">
    <property type="entry name" value="Tcf25"/>
    <property type="match status" value="1"/>
</dbReference>
<evidence type="ECO:0000313" key="3">
    <source>
        <dbReference type="Proteomes" id="UP000053392"/>
    </source>
</evidence>
<gene>
    <name evidence="2" type="ORF">I313_01651</name>
</gene>
<sequence>MSKRLSRRKQREAEELESLKAPISPPEGLVGEREESEDESPQPVVSVPANAFAALEEENSNEDDVTEEELHTPAVIAEKSKKKNKKKKSKKKEKESDPFAGLDEVDRALAELKLRNLLSVDPKNLDADAELRRFFGSKVIASSAQPALLVDIGAASDYAERALYAFDRCLMPAFSVVSGTSRLDFDRVENRPLFTALHRIISYLGRRGCWATAFNFAKLLFSLDPEGDHHGAAFWLDFLAIKSGNSSWLLSMIDQGDSQPAVASWLAYPGMAYAKALALRMEEEKSKNQEDHTASDQALREAITDFPQIVVPLADKIGASLPEGVRSEALFNVEAGYSDSPSNSIHVLSHIYVSRSEALWKDANRLQWFENQVAHALPELYSESSKLARDDILALIQAPRDPVDDSINVPSFICRHVLCSENTSWLAFLPPVITSRPFHSFDPLPPTTAISIYDSSYFSGVRPSRRGGVAANGRPEGAWQMMNTFVEQIFDAVEQDPGNWRERVQALWQQLETENDMGRVPQAERNNMYEGLIRLAENVANGLNAQGAVNPGAMPGAFPNAGGNH</sequence>
<name>A0A0D0T8T5_9TREE</name>
<keyword evidence="3" id="KW-1185">Reference proteome</keyword>
<accession>A0A0D0T8T5</accession>
<dbReference type="GO" id="GO:1990116">
    <property type="term" value="P:ribosome-associated ubiquitin-dependent protein catabolic process"/>
    <property type="evidence" value="ECO:0007669"/>
    <property type="project" value="TreeGrafter"/>
</dbReference>
<evidence type="ECO:0000256" key="1">
    <source>
        <dbReference type="SAM" id="MobiDB-lite"/>
    </source>
</evidence>
<dbReference type="EMBL" id="KN847898">
    <property type="protein sequence ID" value="KIR42427.1"/>
    <property type="molecule type" value="Genomic_DNA"/>
</dbReference>
<protein>
    <submittedName>
        <fullName evidence="2">Cytoplasmic protein</fullName>
    </submittedName>
</protein>
<feature type="compositionally biased region" description="Basic residues" evidence="1">
    <location>
        <begin position="1"/>
        <end position="10"/>
    </location>
</feature>
<dbReference type="PANTHER" id="PTHR22684:SF0">
    <property type="entry name" value="RIBOSOME QUALITY CONTROL COMPLEX SUBUNIT TCF25"/>
    <property type="match status" value="1"/>
</dbReference>
<feature type="compositionally biased region" description="Basic residues" evidence="1">
    <location>
        <begin position="80"/>
        <end position="91"/>
    </location>
</feature>
<dbReference type="AlphaFoldDB" id="A0A0D0T8T5"/>
<feature type="compositionally biased region" description="Acidic residues" evidence="1">
    <location>
        <begin position="55"/>
        <end position="67"/>
    </location>
</feature>
<dbReference type="InterPro" id="IPR006994">
    <property type="entry name" value="TCF25/Rqc1"/>
</dbReference>
<proteinExistence type="predicted"/>
<dbReference type="GO" id="GO:0072344">
    <property type="term" value="P:rescue of stalled ribosome"/>
    <property type="evidence" value="ECO:0007669"/>
    <property type="project" value="TreeGrafter"/>
</dbReference>
<dbReference type="GO" id="GO:1990112">
    <property type="term" value="C:RQC complex"/>
    <property type="evidence" value="ECO:0007669"/>
    <property type="project" value="TreeGrafter"/>
</dbReference>
<feature type="region of interest" description="Disordered" evidence="1">
    <location>
        <begin position="1"/>
        <end position="98"/>
    </location>
</feature>
<reference evidence="2 3" key="1">
    <citation type="submission" date="2015-01" db="EMBL/GenBank/DDBJ databases">
        <title>The Genome Sequence of Cryptococcus gattii Ram5.</title>
        <authorList>
            <consortium name="The Broad Institute Genomics Platform"/>
            <person name="Cuomo C."/>
            <person name="Litvintseva A."/>
            <person name="Chen Y."/>
            <person name="Heitman J."/>
            <person name="Sun S."/>
            <person name="Springer D."/>
            <person name="Dromer F."/>
            <person name="Young S."/>
            <person name="Zeng Q."/>
            <person name="Gargeya S."/>
            <person name="Abouelleil A."/>
            <person name="Alvarado L."/>
            <person name="Chapman S.B."/>
            <person name="Gainer-Dewar J."/>
            <person name="Goldberg J."/>
            <person name="Griggs A."/>
            <person name="Gujja S."/>
            <person name="Hansen M."/>
            <person name="Howarth C."/>
            <person name="Imamovic A."/>
            <person name="Larimer J."/>
            <person name="Murphy C."/>
            <person name="Naylor J."/>
            <person name="Pearson M."/>
            <person name="Priest M."/>
            <person name="Roberts A."/>
            <person name="Saif S."/>
            <person name="Shea T."/>
            <person name="Sykes S."/>
            <person name="Wortman J."/>
            <person name="Nusbaum C."/>
            <person name="Birren B."/>
        </authorList>
    </citation>
    <scope>NUCLEOTIDE SEQUENCE [LARGE SCALE GENOMIC DNA]</scope>
    <source>
        <strain evidence="2 3">Ram5</strain>
    </source>
</reference>
<dbReference type="OrthoDB" id="205993at2759"/>
<dbReference type="PANTHER" id="PTHR22684">
    <property type="entry name" value="NULP1-RELATED"/>
    <property type="match status" value="1"/>
</dbReference>
<dbReference type="Proteomes" id="UP000053392">
    <property type="component" value="Unassembled WGS sequence"/>
</dbReference>
<evidence type="ECO:0000313" key="2">
    <source>
        <dbReference type="EMBL" id="KIR42427.1"/>
    </source>
</evidence>
<organism evidence="2 3">
    <name type="scientific">Cryptococcus deuterogattii Ram5</name>
    <dbReference type="NCBI Taxonomy" id="1296110"/>
    <lineage>
        <taxon>Eukaryota</taxon>
        <taxon>Fungi</taxon>
        <taxon>Dikarya</taxon>
        <taxon>Basidiomycota</taxon>
        <taxon>Agaricomycotina</taxon>
        <taxon>Tremellomycetes</taxon>
        <taxon>Tremellales</taxon>
        <taxon>Cryptococcaceae</taxon>
        <taxon>Cryptococcus</taxon>
        <taxon>Cryptococcus gattii species complex</taxon>
    </lineage>
</organism>
<dbReference type="HOGENOM" id="CLU_008321_2_0_1"/>